<comment type="caution">
    <text evidence="2">The sequence shown here is derived from an EMBL/GenBank/DDBJ whole genome shotgun (WGS) entry which is preliminary data.</text>
</comment>
<evidence type="ECO:0000313" key="2">
    <source>
        <dbReference type="EMBL" id="KAK2175852.1"/>
    </source>
</evidence>
<sequence length="79" mass="9180">MQTEFKNTALLFYGIGGQAAFYMIFISWCLIQCYFWKLCSKTHGFGICRHWLWCVLFGVFFSQLQSQCRQTSSAGINLC</sequence>
<proteinExistence type="predicted"/>
<feature type="transmembrane region" description="Helical" evidence="1">
    <location>
        <begin position="47"/>
        <end position="64"/>
    </location>
</feature>
<protein>
    <submittedName>
        <fullName evidence="2">Uncharacterized protein</fullName>
    </submittedName>
</protein>
<evidence type="ECO:0000256" key="1">
    <source>
        <dbReference type="SAM" id="Phobius"/>
    </source>
</evidence>
<keyword evidence="1" id="KW-0812">Transmembrane</keyword>
<keyword evidence="1" id="KW-1133">Transmembrane helix</keyword>
<organism evidence="2 3">
    <name type="scientific">Ridgeia piscesae</name>
    <name type="common">Tubeworm</name>
    <dbReference type="NCBI Taxonomy" id="27915"/>
    <lineage>
        <taxon>Eukaryota</taxon>
        <taxon>Metazoa</taxon>
        <taxon>Spiralia</taxon>
        <taxon>Lophotrochozoa</taxon>
        <taxon>Annelida</taxon>
        <taxon>Polychaeta</taxon>
        <taxon>Sedentaria</taxon>
        <taxon>Canalipalpata</taxon>
        <taxon>Sabellida</taxon>
        <taxon>Siboglinidae</taxon>
        <taxon>Ridgeia</taxon>
    </lineage>
</organism>
<evidence type="ECO:0000313" key="3">
    <source>
        <dbReference type="Proteomes" id="UP001209878"/>
    </source>
</evidence>
<dbReference type="Proteomes" id="UP001209878">
    <property type="component" value="Unassembled WGS sequence"/>
</dbReference>
<accession>A0AAD9NML1</accession>
<dbReference type="EMBL" id="JAODUO010000702">
    <property type="protein sequence ID" value="KAK2175852.1"/>
    <property type="molecule type" value="Genomic_DNA"/>
</dbReference>
<name>A0AAD9NML1_RIDPI</name>
<dbReference type="AlphaFoldDB" id="A0AAD9NML1"/>
<feature type="transmembrane region" description="Helical" evidence="1">
    <location>
        <begin position="12"/>
        <end position="35"/>
    </location>
</feature>
<keyword evidence="1" id="KW-0472">Membrane</keyword>
<keyword evidence="3" id="KW-1185">Reference proteome</keyword>
<gene>
    <name evidence="2" type="ORF">NP493_702g01040</name>
</gene>
<reference evidence="2" key="1">
    <citation type="journal article" date="2023" name="Mol. Biol. Evol.">
        <title>Third-Generation Sequencing Reveals the Adaptive Role of the Epigenome in Three Deep-Sea Polychaetes.</title>
        <authorList>
            <person name="Perez M."/>
            <person name="Aroh O."/>
            <person name="Sun Y."/>
            <person name="Lan Y."/>
            <person name="Juniper S.K."/>
            <person name="Young C.R."/>
            <person name="Angers B."/>
            <person name="Qian P.Y."/>
        </authorList>
    </citation>
    <scope>NUCLEOTIDE SEQUENCE</scope>
    <source>
        <strain evidence="2">R07B-5</strain>
    </source>
</reference>